<sequence length="509" mass="59145">MDWMSTFCVVTFDEDLGQKLEKQFPEILNEEQQQQIAFLAFPDSNSVNSLWNLSYVFSLKINDEEYFGFVHFNQKRDPNKNRGFSQKSVVLLTRHPFISLFKQIVDMVGPWYFQHGEEVFDMAWFAIRSWSPINPGFTIELPILGTVISYTVPSTEIAFAPQSCGEGLSEILDSINQGFPGQFQDINIYETFGISVIKKHLWNLWEILITGEALMLLTETPEACSFAVLGLISLISPLIYQGDYYPYFTIFDHDFRKRQTQCENGELSSILLGITNPFFLKALKNCSNIFQFEGDKGHIRCTHKTTKHGSAIHPVKSVLNQLMKNDSREAISINNSVLKKHFHELTLSFLQPFQQYFQIDVEKIRETPYSLNTFYKPFTEQEFIRDLNNSKNLFPMMRYASRPRCIQLYTRFLQSSTFRSWIAHQRQKCNEDAQELMQKAMHNFDIENSIVNMDTNARRSLYKKIEARLKYEQSLENNEEAIGKLKKQLSVLLSAISGIPQENLQNIFI</sequence>
<evidence type="ECO:0000259" key="2">
    <source>
        <dbReference type="PROSITE" id="PS50211"/>
    </source>
</evidence>
<dbReference type="PANTHER" id="PTHR13677:SF0">
    <property type="entry name" value="LD41638P"/>
    <property type="match status" value="1"/>
</dbReference>
<evidence type="ECO:0000313" key="3">
    <source>
        <dbReference type="EMBL" id="CAG9321156.1"/>
    </source>
</evidence>
<protein>
    <recommendedName>
        <fullName evidence="2">UDENN domain-containing protein</fullName>
    </recommendedName>
</protein>
<reference evidence="3" key="1">
    <citation type="submission" date="2021-09" db="EMBL/GenBank/DDBJ databases">
        <authorList>
            <consortium name="AG Swart"/>
            <person name="Singh M."/>
            <person name="Singh A."/>
            <person name="Seah K."/>
            <person name="Emmerich C."/>
        </authorList>
    </citation>
    <scope>NUCLEOTIDE SEQUENCE</scope>
    <source>
        <strain evidence="3">ATCC30299</strain>
    </source>
</reference>
<name>A0AAU9J4I4_9CILI</name>
<keyword evidence="4" id="KW-1185">Reference proteome</keyword>
<feature type="domain" description="UDENN" evidence="2">
    <location>
        <begin position="5"/>
        <end position="423"/>
    </location>
</feature>
<dbReference type="PROSITE" id="PS50211">
    <property type="entry name" value="DENN"/>
    <property type="match status" value="1"/>
</dbReference>
<organism evidence="3 4">
    <name type="scientific">Blepharisma stoltei</name>
    <dbReference type="NCBI Taxonomy" id="1481888"/>
    <lineage>
        <taxon>Eukaryota</taxon>
        <taxon>Sar</taxon>
        <taxon>Alveolata</taxon>
        <taxon>Ciliophora</taxon>
        <taxon>Postciliodesmatophora</taxon>
        <taxon>Heterotrichea</taxon>
        <taxon>Heterotrichida</taxon>
        <taxon>Blepharismidae</taxon>
        <taxon>Blepharisma</taxon>
    </lineage>
</organism>
<comment type="similarity">
    <text evidence="1">Belongs to the DENND6 family.</text>
</comment>
<dbReference type="EMBL" id="CAJZBQ010000027">
    <property type="protein sequence ID" value="CAG9321156.1"/>
    <property type="molecule type" value="Genomic_DNA"/>
</dbReference>
<evidence type="ECO:0000313" key="4">
    <source>
        <dbReference type="Proteomes" id="UP001162131"/>
    </source>
</evidence>
<evidence type="ECO:0000256" key="1">
    <source>
        <dbReference type="ARBA" id="ARBA00007159"/>
    </source>
</evidence>
<dbReference type="AlphaFoldDB" id="A0AAU9J4I4"/>
<dbReference type="InterPro" id="IPR037516">
    <property type="entry name" value="Tripartite_DENN"/>
</dbReference>
<gene>
    <name evidence="3" type="ORF">BSTOLATCC_MIC27724</name>
</gene>
<dbReference type="Gene3D" id="3.30.450.200">
    <property type="match status" value="1"/>
</dbReference>
<dbReference type="GO" id="GO:0055037">
    <property type="term" value="C:recycling endosome"/>
    <property type="evidence" value="ECO:0007669"/>
    <property type="project" value="TreeGrafter"/>
</dbReference>
<accession>A0AAU9J4I4</accession>
<comment type="caution">
    <text evidence="3">The sequence shown here is derived from an EMBL/GenBank/DDBJ whole genome shotgun (WGS) entry which is preliminary data.</text>
</comment>
<proteinExistence type="inferred from homology"/>
<dbReference type="InterPro" id="IPR024224">
    <property type="entry name" value="DENND6"/>
</dbReference>
<dbReference type="GO" id="GO:0005085">
    <property type="term" value="F:guanyl-nucleotide exchange factor activity"/>
    <property type="evidence" value="ECO:0007669"/>
    <property type="project" value="InterPro"/>
</dbReference>
<dbReference type="PANTHER" id="PTHR13677">
    <property type="entry name" value="LD41638P"/>
    <property type="match status" value="1"/>
</dbReference>
<dbReference type="Proteomes" id="UP001162131">
    <property type="component" value="Unassembled WGS sequence"/>
</dbReference>